<organism evidence="2 3">
    <name type="scientific">Nostoc punctiforme NIES-2108</name>
    <dbReference type="NCBI Taxonomy" id="1356359"/>
    <lineage>
        <taxon>Bacteria</taxon>
        <taxon>Bacillati</taxon>
        <taxon>Cyanobacteriota</taxon>
        <taxon>Cyanophyceae</taxon>
        <taxon>Nostocales</taxon>
        <taxon>Nostocaceae</taxon>
        <taxon>Nostoc</taxon>
    </lineage>
</organism>
<dbReference type="EMBL" id="LXQE01000157">
    <property type="protein sequence ID" value="RCJ34053.1"/>
    <property type="molecule type" value="Genomic_DNA"/>
</dbReference>
<dbReference type="AlphaFoldDB" id="A0A367REE2"/>
<dbReference type="Pfam" id="PF09861">
    <property type="entry name" value="Lar_N"/>
    <property type="match status" value="1"/>
</dbReference>
<dbReference type="Gene3D" id="3.90.226.30">
    <property type="match status" value="1"/>
</dbReference>
<evidence type="ECO:0000259" key="1">
    <source>
        <dbReference type="Pfam" id="PF09861"/>
    </source>
</evidence>
<dbReference type="Proteomes" id="UP000252085">
    <property type="component" value="Unassembled WGS sequence"/>
</dbReference>
<dbReference type="GO" id="GO:0050043">
    <property type="term" value="F:lactate racemase activity"/>
    <property type="evidence" value="ECO:0007669"/>
    <property type="project" value="InterPro"/>
</dbReference>
<gene>
    <name evidence="2" type="ORF">A6769_23215</name>
</gene>
<evidence type="ECO:0000313" key="2">
    <source>
        <dbReference type="EMBL" id="RCJ34053.1"/>
    </source>
</evidence>
<evidence type="ECO:0000313" key="3">
    <source>
        <dbReference type="Proteomes" id="UP000252085"/>
    </source>
</evidence>
<protein>
    <recommendedName>
        <fullName evidence="1">LarA-like N-terminal domain-containing protein</fullName>
    </recommendedName>
</protein>
<dbReference type="InterPro" id="IPR043166">
    <property type="entry name" value="LarA-like_C"/>
</dbReference>
<dbReference type="PANTHER" id="PTHR33171:SF17">
    <property type="entry name" value="LARA-LIKE N-TERMINAL DOMAIN-CONTAINING PROTEIN"/>
    <property type="match status" value="1"/>
</dbReference>
<accession>A0A367REE2</accession>
<dbReference type="Gene3D" id="3.40.50.11440">
    <property type="match status" value="1"/>
</dbReference>
<dbReference type="InterPro" id="IPR018657">
    <property type="entry name" value="LarA-like_N"/>
</dbReference>
<reference evidence="2 3" key="1">
    <citation type="submission" date="2016-04" db="EMBL/GenBank/DDBJ databases">
        <authorList>
            <person name="Evans L.H."/>
            <person name="Alamgir A."/>
            <person name="Owens N."/>
            <person name="Weber N.D."/>
            <person name="Virtaneva K."/>
            <person name="Barbian K."/>
            <person name="Babar A."/>
            <person name="Rosenke K."/>
        </authorList>
    </citation>
    <scope>NUCLEOTIDE SEQUENCE [LARGE SCALE GENOMIC DNA]</scope>
    <source>
        <strain evidence="2">NIES-2108</strain>
    </source>
</reference>
<feature type="domain" description="LarA-like N-terminal" evidence="1">
    <location>
        <begin position="29"/>
        <end position="187"/>
    </location>
</feature>
<dbReference type="InterPro" id="IPR048068">
    <property type="entry name" value="LarA-like"/>
</dbReference>
<sequence length="427" mass="47684">MYSLAVNNGILSDEQVSELVHQALADPKLDGQRILVLIPDSTRTAPMPQMFRLLHQELSQRVAALDFLIALGTHNPMSEEQINHLVGVTPEERKTTFKKVRIFNHLWNEPDTFISCGVISADEIAEISNGMLHQSVDVRINKLVKEYDLIVICGPVFPHEVVGFSGGNKYFFPGIGGQEVINLSHWLGALITCYEIIGTLGITPVRRLINRAASLISTPKLCLAMVVAPKTNQLAGLYIDQPESAWEDAAKLSAKLHIKYVDRSFKQVLSVMPQMYDDIWTAAKGMYKLEPVVADGGEVIIYAPHITEFSYTHGEILSQIGYHVRDYFLKQWDKFQEYPAGVLAHSTHLKGMGTFDPIKGEQARIRVTLATGISAERCAAHNLNYRDPATIRPTEWANREDEGILLVPKAGEILYRLSYGNFQATKS</sequence>
<proteinExistence type="predicted"/>
<comment type="caution">
    <text evidence="2">The sequence shown here is derived from an EMBL/GenBank/DDBJ whole genome shotgun (WGS) entry which is preliminary data.</text>
</comment>
<name>A0A367REE2_NOSPU</name>
<dbReference type="PANTHER" id="PTHR33171">
    <property type="entry name" value="LAR_N DOMAIN-CONTAINING PROTEIN"/>
    <property type="match status" value="1"/>
</dbReference>